<evidence type="ECO:0000256" key="3">
    <source>
        <dbReference type="ARBA" id="ARBA00011245"/>
    </source>
</evidence>
<dbReference type="OrthoDB" id="248387at2759"/>
<dbReference type="STRING" id="1569628.A0A316UPL2"/>
<dbReference type="PANTHER" id="PTHR42881">
    <property type="entry name" value="PROLYL ENDOPEPTIDASE"/>
    <property type="match status" value="1"/>
</dbReference>
<comment type="similarity">
    <text evidence="2 7">Belongs to the peptidase S9A family.</text>
</comment>
<dbReference type="Proteomes" id="UP000245884">
    <property type="component" value="Unassembled WGS sequence"/>
</dbReference>
<dbReference type="GO" id="GO:0006508">
    <property type="term" value="P:proteolysis"/>
    <property type="evidence" value="ECO:0007669"/>
    <property type="project" value="UniProtKB-KW"/>
</dbReference>
<dbReference type="GO" id="GO:0070012">
    <property type="term" value="F:oligopeptidase activity"/>
    <property type="evidence" value="ECO:0007669"/>
    <property type="project" value="TreeGrafter"/>
</dbReference>
<dbReference type="InterPro" id="IPR023302">
    <property type="entry name" value="Pept_S9A_N"/>
</dbReference>
<dbReference type="EMBL" id="KZ819670">
    <property type="protein sequence ID" value="PWN26718.1"/>
    <property type="molecule type" value="Genomic_DNA"/>
</dbReference>
<dbReference type="GeneID" id="37028226"/>
<evidence type="ECO:0000256" key="2">
    <source>
        <dbReference type="ARBA" id="ARBA00005228"/>
    </source>
</evidence>
<keyword evidence="4 7" id="KW-0645">Protease</keyword>
<comment type="catalytic activity">
    <reaction evidence="1">
        <text>Hydrolysis of Pro-|-Xaa &gt;&gt; Ala-|-Xaa in oligopeptides.</text>
        <dbReference type="EC" id="3.4.21.26"/>
    </reaction>
</comment>
<evidence type="ECO:0000256" key="7">
    <source>
        <dbReference type="RuleBase" id="RU368024"/>
    </source>
</evidence>
<feature type="domain" description="Peptidase S9 prolyl oligopeptidase catalytic" evidence="8">
    <location>
        <begin position="597"/>
        <end position="812"/>
    </location>
</feature>
<dbReference type="InterPro" id="IPR001375">
    <property type="entry name" value="Peptidase_S9_cat"/>
</dbReference>
<evidence type="ECO:0000259" key="8">
    <source>
        <dbReference type="Pfam" id="PF00326"/>
    </source>
</evidence>
<comment type="subunit">
    <text evidence="3">Monomer.</text>
</comment>
<dbReference type="AlphaFoldDB" id="A0A316UPL2"/>
<evidence type="ECO:0000256" key="1">
    <source>
        <dbReference type="ARBA" id="ARBA00001070"/>
    </source>
</evidence>
<dbReference type="PRINTS" id="PR00862">
    <property type="entry name" value="PROLIGOPTASE"/>
</dbReference>
<dbReference type="FunFam" id="3.40.50.1820:FF:000005">
    <property type="entry name" value="Prolyl endopeptidase"/>
    <property type="match status" value="1"/>
</dbReference>
<accession>A0A316UPL2</accession>
<keyword evidence="5 7" id="KW-0378">Hydrolase</keyword>
<dbReference type="Pfam" id="PF02897">
    <property type="entry name" value="Peptidase_S9_N"/>
    <property type="match status" value="1"/>
</dbReference>
<dbReference type="RefSeq" id="XP_025361330.1">
    <property type="nucleotide sequence ID" value="XM_025506403.1"/>
</dbReference>
<dbReference type="Gene3D" id="3.40.50.1820">
    <property type="entry name" value="alpha/beta hydrolase"/>
    <property type="match status" value="1"/>
</dbReference>
<feature type="domain" description="Peptidase S9A N-terminal" evidence="9">
    <location>
        <begin position="61"/>
        <end position="528"/>
    </location>
</feature>
<dbReference type="InterPro" id="IPR051167">
    <property type="entry name" value="Prolyl_oligopep/macrocyclase"/>
</dbReference>
<proteinExistence type="inferred from homology"/>
<gene>
    <name evidence="10" type="ORF">BDZ90DRAFT_232839</name>
</gene>
<evidence type="ECO:0000256" key="6">
    <source>
        <dbReference type="ARBA" id="ARBA00022825"/>
    </source>
</evidence>
<evidence type="ECO:0000256" key="5">
    <source>
        <dbReference type="ARBA" id="ARBA00022801"/>
    </source>
</evidence>
<dbReference type="PANTHER" id="PTHR42881:SF2">
    <property type="entry name" value="PROLYL ENDOPEPTIDASE"/>
    <property type="match status" value="1"/>
</dbReference>
<organism evidence="10 11">
    <name type="scientific">Jaminaea rosea</name>
    <dbReference type="NCBI Taxonomy" id="1569628"/>
    <lineage>
        <taxon>Eukaryota</taxon>
        <taxon>Fungi</taxon>
        <taxon>Dikarya</taxon>
        <taxon>Basidiomycota</taxon>
        <taxon>Ustilaginomycotina</taxon>
        <taxon>Exobasidiomycetes</taxon>
        <taxon>Microstromatales</taxon>
        <taxon>Microstromatales incertae sedis</taxon>
        <taxon>Jaminaea</taxon>
    </lineage>
</organism>
<dbReference type="GO" id="GO:0004252">
    <property type="term" value="F:serine-type endopeptidase activity"/>
    <property type="evidence" value="ECO:0007669"/>
    <property type="project" value="UniProtKB-UniRule"/>
</dbReference>
<keyword evidence="6 7" id="KW-0720">Serine protease</keyword>
<dbReference type="Gene3D" id="2.130.10.120">
    <property type="entry name" value="Prolyl oligopeptidase, N-terminal domain"/>
    <property type="match status" value="1"/>
</dbReference>
<name>A0A316UPL2_9BASI</name>
<sequence length="821" mass="90700">MLGLARQHRLLSTPSRLLSLSHLALLCLHRPAQHHAARFLMTTPSHLSPAPGWDISKKPFPPAQRGDQVDTYKSAAQGEVKIADPYRWLETPPNQSPETKKWVESQADFAQSYIQQFEGRDELKKRLEASFSYARYSCPSLKYDGRFYYNFNSGLESQSRIFKADPKQIDEVEKRGSAADAGPPGEVFFDANKLSKDGTVALTVLSFSHSGKYLAYGVSKSGSDWYSVYFRSTDKPFAPTESAVEEADKGGKDRLADSLSGLKFSGVTWLHDDSGVLFQTYPPPAQAADLGSDTDANRDARLFYHAMGSKGGDEDRLILGVDKAHPNGMWGAEVTDDGKFLFISNSETTDPRTRHFVAALNEDGSMPKELKWLCVADKFDFNLGLLANDGNKFYLMTNKDAPRYRIVTMTFDPAKAKATTEPWTLPVDDSVKIEELVPEGPDGAVLGSATVLDNDKLLLVYSRNVIDELHLYDLTSGKHIERLLPNLVGSIGQISGKREDTTSFVSTSSFVSPGTIHRLEWDGGKREQAPRVKTHRETKVQGIDPNDYVSEQRWFTSMDGTKIPCFITHHKDTKLDGTAPAWLYAYGGFQIPLSPGFSPSMMTWVKSFGGVLVWVNARGGGEFGEAWHESGRRANKKHTFEDVLSGAKYLVDEKIAAKGKITINGGSNGGLTVMASLNMAKEEHGIGAGVAEVGVLDLLRFHRFTIGAAWRADYGDPDVPEDFDFIHPISPLHNIQPPGSGHAYPAMIFLTGDHDDRVSPLHTFKIVAELQHQLKESERPILARIDLGSGHGAGKSTQKRIEETRDKYAAVARELDLKMQG</sequence>
<evidence type="ECO:0000256" key="4">
    <source>
        <dbReference type="ARBA" id="ARBA00022670"/>
    </source>
</evidence>
<protein>
    <recommendedName>
        <fullName evidence="7">Prolyl endopeptidase</fullName>
        <ecNumber evidence="7">3.4.21.-</ecNumber>
    </recommendedName>
</protein>
<dbReference type="GO" id="GO:0005829">
    <property type="term" value="C:cytosol"/>
    <property type="evidence" value="ECO:0007669"/>
    <property type="project" value="TreeGrafter"/>
</dbReference>
<dbReference type="InterPro" id="IPR002470">
    <property type="entry name" value="Peptidase_S9A"/>
</dbReference>
<evidence type="ECO:0000313" key="11">
    <source>
        <dbReference type="Proteomes" id="UP000245884"/>
    </source>
</evidence>
<evidence type="ECO:0000259" key="9">
    <source>
        <dbReference type="Pfam" id="PF02897"/>
    </source>
</evidence>
<reference evidence="10 11" key="1">
    <citation type="journal article" date="2018" name="Mol. Biol. Evol.">
        <title>Broad Genomic Sampling Reveals a Smut Pathogenic Ancestry of the Fungal Clade Ustilaginomycotina.</title>
        <authorList>
            <person name="Kijpornyongpan T."/>
            <person name="Mondo S.J."/>
            <person name="Barry K."/>
            <person name="Sandor L."/>
            <person name="Lee J."/>
            <person name="Lipzen A."/>
            <person name="Pangilinan J."/>
            <person name="LaButti K."/>
            <person name="Hainaut M."/>
            <person name="Henrissat B."/>
            <person name="Grigoriev I.V."/>
            <person name="Spatafora J.W."/>
            <person name="Aime M.C."/>
        </authorList>
    </citation>
    <scope>NUCLEOTIDE SEQUENCE [LARGE SCALE GENOMIC DNA]</scope>
    <source>
        <strain evidence="10 11">MCA 5214</strain>
    </source>
</reference>
<dbReference type="Pfam" id="PF00326">
    <property type="entry name" value="Peptidase_S9"/>
    <property type="match status" value="1"/>
</dbReference>
<dbReference type="SUPFAM" id="SSF53474">
    <property type="entry name" value="alpha/beta-Hydrolases"/>
    <property type="match status" value="1"/>
</dbReference>
<keyword evidence="11" id="KW-1185">Reference proteome</keyword>
<dbReference type="EC" id="3.4.21.-" evidence="7"/>
<dbReference type="InterPro" id="IPR029058">
    <property type="entry name" value="AB_hydrolase_fold"/>
</dbReference>
<evidence type="ECO:0000313" key="10">
    <source>
        <dbReference type="EMBL" id="PWN26718.1"/>
    </source>
</evidence>
<dbReference type="SUPFAM" id="SSF50993">
    <property type="entry name" value="Peptidase/esterase 'gauge' domain"/>
    <property type="match status" value="1"/>
</dbReference>